<evidence type="ECO:0000256" key="1">
    <source>
        <dbReference type="SAM" id="Coils"/>
    </source>
</evidence>
<evidence type="ECO:0000256" key="3">
    <source>
        <dbReference type="SAM" id="Phobius"/>
    </source>
</evidence>
<protein>
    <recommendedName>
        <fullName evidence="6">PEGA domain-containing protein</fullName>
    </recommendedName>
</protein>
<proteinExistence type="predicted"/>
<feature type="region of interest" description="Disordered" evidence="2">
    <location>
        <begin position="202"/>
        <end position="240"/>
    </location>
</feature>
<keyword evidence="3" id="KW-0472">Membrane</keyword>
<dbReference type="RefSeq" id="WP_377086251.1">
    <property type="nucleotide sequence ID" value="NZ_JBHSJL010000014.1"/>
</dbReference>
<keyword evidence="5" id="KW-1185">Reference proteome</keyword>
<evidence type="ECO:0008006" key="6">
    <source>
        <dbReference type="Google" id="ProtNLM"/>
    </source>
</evidence>
<evidence type="ECO:0000256" key="2">
    <source>
        <dbReference type="SAM" id="MobiDB-lite"/>
    </source>
</evidence>
<keyword evidence="3" id="KW-0812">Transmembrane</keyword>
<accession>A0ABW4ZBV9</accession>
<evidence type="ECO:0000313" key="4">
    <source>
        <dbReference type="EMBL" id="MFD2159498.1"/>
    </source>
</evidence>
<comment type="caution">
    <text evidence="4">The sequence shown here is derived from an EMBL/GenBank/DDBJ whole genome shotgun (WGS) entry which is preliminary data.</text>
</comment>
<feature type="transmembrane region" description="Helical" evidence="3">
    <location>
        <begin position="9"/>
        <end position="28"/>
    </location>
</feature>
<keyword evidence="1" id="KW-0175">Coiled coil</keyword>
<sequence length="329" mass="37738">MSFYVGRNYTVWILLSTGLLAWGTYYLANKTNEEKNQKQANLLEQEEKRREIARQNEADRIRRKAAYQAKLKAEADEKQARLEAKANAEADARQREAEKLAAVAAQKEREAKEQAKREFAWKQFKGTKYAELVVAGKTYKDVTVLSANAHGIVVSYEHGGRKFKYQDLSEEIQKLCLFDQAHSDRIALAESERKQKMRIQYKESLASRSKTSSQQLQALKSQDQPQKPTRSKEEPKTSRGTITCRVTRQYRKYEPSLRKEVHFKDLEVRAVANVPATLYINGKPRGSVQALSRQKFNVTSGPYGKYTIELKDKSGKLLDSEKHNRKSGL</sequence>
<organism evidence="4 5">
    <name type="scientific">Rubritalea tangerina</name>
    <dbReference type="NCBI Taxonomy" id="430798"/>
    <lineage>
        <taxon>Bacteria</taxon>
        <taxon>Pseudomonadati</taxon>
        <taxon>Verrucomicrobiota</taxon>
        <taxon>Verrucomicrobiia</taxon>
        <taxon>Verrucomicrobiales</taxon>
        <taxon>Rubritaleaceae</taxon>
        <taxon>Rubritalea</taxon>
    </lineage>
</organism>
<name>A0ABW4ZBV9_9BACT</name>
<feature type="coiled-coil region" evidence="1">
    <location>
        <begin position="28"/>
        <end position="117"/>
    </location>
</feature>
<keyword evidence="3" id="KW-1133">Transmembrane helix</keyword>
<reference evidence="5" key="1">
    <citation type="journal article" date="2019" name="Int. J. Syst. Evol. Microbiol.">
        <title>The Global Catalogue of Microorganisms (GCM) 10K type strain sequencing project: providing services to taxonomists for standard genome sequencing and annotation.</title>
        <authorList>
            <consortium name="The Broad Institute Genomics Platform"/>
            <consortium name="The Broad Institute Genome Sequencing Center for Infectious Disease"/>
            <person name="Wu L."/>
            <person name="Ma J."/>
        </authorList>
    </citation>
    <scope>NUCLEOTIDE SEQUENCE [LARGE SCALE GENOMIC DNA]</scope>
    <source>
        <strain evidence="5">CCUG 57942</strain>
    </source>
</reference>
<evidence type="ECO:0000313" key="5">
    <source>
        <dbReference type="Proteomes" id="UP001597389"/>
    </source>
</evidence>
<gene>
    <name evidence="4" type="ORF">ACFSW8_11355</name>
</gene>
<dbReference type="EMBL" id="JBHUJB010000046">
    <property type="protein sequence ID" value="MFD2159498.1"/>
    <property type="molecule type" value="Genomic_DNA"/>
</dbReference>
<dbReference type="Proteomes" id="UP001597389">
    <property type="component" value="Unassembled WGS sequence"/>
</dbReference>
<feature type="compositionally biased region" description="Polar residues" evidence="2">
    <location>
        <begin position="206"/>
        <end position="228"/>
    </location>
</feature>